<dbReference type="AlphaFoldDB" id="A0A7V8V8I6"/>
<dbReference type="EMBL" id="JABRWO010000011">
    <property type="protein sequence ID" value="MBA2116621.1"/>
    <property type="molecule type" value="Genomic_DNA"/>
</dbReference>
<protein>
    <submittedName>
        <fullName evidence="1">Uncharacterized protein</fullName>
    </submittedName>
</protein>
<dbReference type="RefSeq" id="WP_207398033.1">
    <property type="nucleotide sequence ID" value="NZ_JABRWO010000011.1"/>
</dbReference>
<keyword evidence="2" id="KW-1185">Reference proteome</keyword>
<evidence type="ECO:0000313" key="1">
    <source>
        <dbReference type="EMBL" id="MBA2116621.1"/>
    </source>
</evidence>
<proteinExistence type="predicted"/>
<organism evidence="1 2">
    <name type="scientific">Bremerella alba</name>
    <dbReference type="NCBI Taxonomy" id="980252"/>
    <lineage>
        <taxon>Bacteria</taxon>
        <taxon>Pseudomonadati</taxon>
        <taxon>Planctomycetota</taxon>
        <taxon>Planctomycetia</taxon>
        <taxon>Pirellulales</taxon>
        <taxon>Pirellulaceae</taxon>
        <taxon>Bremerella</taxon>
    </lineage>
</organism>
<sequence length="133" mass="15776">MNHPWTFSESVLAILLQTTWDPNAICIFDGVSGGLLWSDEYPREAFAACFSDNNWAFRYVLAYRVSLILEEPRDEFRAPWFQLVRECPDWPGLRQERRSPSLRDQLKRAQDRFRKEFQEVDTKYGDTHREASL</sequence>
<reference evidence="1 2" key="1">
    <citation type="submission" date="2020-05" db="EMBL/GenBank/DDBJ databases">
        <title>Bremerella alba sp. nov., a novel planctomycete isolated from the surface of the macroalga Fucus spiralis.</title>
        <authorList>
            <person name="Godinho O."/>
            <person name="Botelho R."/>
            <person name="Albuquerque L."/>
            <person name="Wiegand S."/>
            <person name="Da Costa M.S."/>
            <person name="Lobo-Da-Cunha A."/>
            <person name="Jogler C."/>
            <person name="Lage O.M."/>
        </authorList>
    </citation>
    <scope>NUCLEOTIDE SEQUENCE [LARGE SCALE GENOMIC DNA]</scope>
    <source>
        <strain evidence="1 2">FF15</strain>
    </source>
</reference>
<accession>A0A7V8V8I6</accession>
<comment type="caution">
    <text evidence="1">The sequence shown here is derived from an EMBL/GenBank/DDBJ whole genome shotgun (WGS) entry which is preliminary data.</text>
</comment>
<gene>
    <name evidence="1" type="ORF">HOV93_38130</name>
</gene>
<evidence type="ECO:0000313" key="2">
    <source>
        <dbReference type="Proteomes" id="UP000551616"/>
    </source>
</evidence>
<name>A0A7V8V8I6_9BACT</name>
<dbReference type="Proteomes" id="UP000551616">
    <property type="component" value="Unassembled WGS sequence"/>
</dbReference>